<dbReference type="Pfam" id="PF03551">
    <property type="entry name" value="PadR"/>
    <property type="match status" value="1"/>
</dbReference>
<feature type="domain" description="Transcription regulator PadR N-terminal" evidence="1">
    <location>
        <begin position="8"/>
        <end position="82"/>
    </location>
</feature>
<proteinExistence type="predicted"/>
<evidence type="ECO:0000313" key="3">
    <source>
        <dbReference type="Proteomes" id="UP000723714"/>
    </source>
</evidence>
<keyword evidence="3" id="KW-1185">Reference proteome</keyword>
<dbReference type="InterPro" id="IPR005149">
    <property type="entry name" value="Tscrpt_reg_PadR_N"/>
</dbReference>
<organism evidence="2 3">
    <name type="scientific">Faecalicatena faecalis</name>
    <dbReference type="NCBI Taxonomy" id="2726362"/>
    <lineage>
        <taxon>Bacteria</taxon>
        <taxon>Bacillati</taxon>
        <taxon>Bacillota</taxon>
        <taxon>Clostridia</taxon>
        <taxon>Lachnospirales</taxon>
        <taxon>Lachnospiraceae</taxon>
        <taxon>Faecalicatena</taxon>
    </lineage>
</organism>
<dbReference type="InterPro" id="IPR052509">
    <property type="entry name" value="Metal_resp_DNA-bind_regulator"/>
</dbReference>
<dbReference type="Proteomes" id="UP000723714">
    <property type="component" value="Unassembled WGS sequence"/>
</dbReference>
<dbReference type="RefSeq" id="WP_216242542.1">
    <property type="nucleotide sequence ID" value="NZ_JABACJ020000012.1"/>
</dbReference>
<dbReference type="PANTHER" id="PTHR33169:SF14">
    <property type="entry name" value="TRANSCRIPTIONAL REGULATOR RV3488"/>
    <property type="match status" value="1"/>
</dbReference>
<evidence type="ECO:0000259" key="1">
    <source>
        <dbReference type="Pfam" id="PF03551"/>
    </source>
</evidence>
<accession>A0ABS6D6K5</accession>
<reference evidence="2 3" key="1">
    <citation type="submission" date="2021-06" db="EMBL/GenBank/DDBJ databases">
        <title>Faecalicatena sp. nov. isolated from porcine feces.</title>
        <authorList>
            <person name="Oh B.S."/>
            <person name="Lee J.H."/>
        </authorList>
    </citation>
    <scope>NUCLEOTIDE SEQUENCE [LARGE SCALE GENOMIC DNA]</scope>
    <source>
        <strain evidence="2 3">AGMB00832</strain>
    </source>
</reference>
<comment type="caution">
    <text evidence="2">The sequence shown here is derived from an EMBL/GenBank/DDBJ whole genome shotgun (WGS) entry which is preliminary data.</text>
</comment>
<name>A0ABS6D6K5_9FIRM</name>
<evidence type="ECO:0000313" key="2">
    <source>
        <dbReference type="EMBL" id="MBU3876807.1"/>
    </source>
</evidence>
<dbReference type="EMBL" id="JABACJ020000012">
    <property type="protein sequence ID" value="MBU3876807.1"/>
    <property type="molecule type" value="Genomic_DNA"/>
</dbReference>
<gene>
    <name evidence="2" type="ORF">HGO97_013415</name>
</gene>
<protein>
    <submittedName>
        <fullName evidence="2">PadR family transcriptional regulator</fullName>
    </submittedName>
</protein>
<sequence length="175" mass="19882">MATIDLIVLGMLKKEVLSAYDIQKQVEYRNISRWVKISTPSIYKKVIQLEGKGYIKSTPVKEGNMPEKAVYSLTSAGEQEFERLMLEIAEKPVRIFLDFNAVIVNLELLSKEKKKKCLDDIEKEVGVMKSYIEENIALKEQIPEIPETGKAVLRQQLLLAEALEAWIASLKATLL</sequence>
<dbReference type="PANTHER" id="PTHR33169">
    <property type="entry name" value="PADR-FAMILY TRANSCRIPTIONAL REGULATOR"/>
    <property type="match status" value="1"/>
</dbReference>